<comment type="caution">
    <text evidence="8">The sequence shown here is derived from an EMBL/GenBank/DDBJ whole genome shotgun (WGS) entry which is preliminary data.</text>
</comment>
<gene>
    <name evidence="8" type="ORF">A2519_21365</name>
</gene>
<protein>
    <recommendedName>
        <fullName evidence="7">Thioredoxin domain-containing protein</fullName>
    </recommendedName>
</protein>
<keyword evidence="2" id="KW-1003">Cell membrane</keyword>
<dbReference type="Pfam" id="PF13899">
    <property type="entry name" value="Thioredoxin_7"/>
    <property type="match status" value="1"/>
</dbReference>
<keyword evidence="3 6" id="KW-0812">Transmembrane</keyword>
<accession>A0A1F7F8P9</accession>
<feature type="transmembrane region" description="Helical" evidence="6">
    <location>
        <begin position="347"/>
        <end position="367"/>
    </location>
</feature>
<evidence type="ECO:0000313" key="9">
    <source>
        <dbReference type="Proteomes" id="UP000179243"/>
    </source>
</evidence>
<evidence type="ECO:0000313" key="8">
    <source>
        <dbReference type="EMBL" id="OGK03044.1"/>
    </source>
</evidence>
<dbReference type="Gene3D" id="2.60.40.1250">
    <property type="entry name" value="Thiol:disulfide interchange protein DsbD, N-terminal domain"/>
    <property type="match status" value="1"/>
</dbReference>
<evidence type="ECO:0000256" key="6">
    <source>
        <dbReference type="SAM" id="Phobius"/>
    </source>
</evidence>
<dbReference type="AlphaFoldDB" id="A0A1F7F8P9"/>
<feature type="transmembrane region" description="Helical" evidence="6">
    <location>
        <begin position="199"/>
        <end position="218"/>
    </location>
</feature>
<evidence type="ECO:0000256" key="3">
    <source>
        <dbReference type="ARBA" id="ARBA00022692"/>
    </source>
</evidence>
<dbReference type="InterPro" id="IPR013766">
    <property type="entry name" value="Thioredoxin_domain"/>
</dbReference>
<dbReference type="PANTHER" id="PTHR32234:SF0">
    <property type="entry name" value="THIOL:DISULFIDE INTERCHANGE PROTEIN DSBD"/>
    <property type="match status" value="1"/>
</dbReference>
<dbReference type="EMBL" id="MFYX01000098">
    <property type="protein sequence ID" value="OGK03044.1"/>
    <property type="molecule type" value="Genomic_DNA"/>
</dbReference>
<dbReference type="GO" id="GO:0015035">
    <property type="term" value="F:protein-disulfide reductase activity"/>
    <property type="evidence" value="ECO:0007669"/>
    <property type="project" value="TreeGrafter"/>
</dbReference>
<dbReference type="Pfam" id="PF11412">
    <property type="entry name" value="DsbD_N"/>
    <property type="match status" value="1"/>
</dbReference>
<evidence type="ECO:0000256" key="4">
    <source>
        <dbReference type="ARBA" id="ARBA00022989"/>
    </source>
</evidence>
<feature type="transmembrane region" description="Helical" evidence="6">
    <location>
        <begin position="278"/>
        <end position="302"/>
    </location>
</feature>
<proteinExistence type="predicted"/>
<dbReference type="Gene3D" id="3.40.30.10">
    <property type="entry name" value="Glutaredoxin"/>
    <property type="match status" value="1"/>
</dbReference>
<dbReference type="Pfam" id="PF02683">
    <property type="entry name" value="DsbD_TM"/>
    <property type="match status" value="1"/>
</dbReference>
<keyword evidence="5 6" id="KW-0472">Membrane</keyword>
<dbReference type="GO" id="GO:0017004">
    <property type="term" value="P:cytochrome complex assembly"/>
    <property type="evidence" value="ECO:0007669"/>
    <property type="project" value="InterPro"/>
</dbReference>
<feature type="transmembrane region" description="Helical" evidence="6">
    <location>
        <begin position="157"/>
        <end position="179"/>
    </location>
</feature>
<feature type="transmembrane region" description="Helical" evidence="6">
    <location>
        <begin position="314"/>
        <end position="335"/>
    </location>
</feature>
<keyword evidence="4 6" id="KW-1133">Transmembrane helix</keyword>
<dbReference type="Proteomes" id="UP000179243">
    <property type="component" value="Unassembled WGS sequence"/>
</dbReference>
<dbReference type="InterPro" id="IPR028250">
    <property type="entry name" value="DsbDN"/>
</dbReference>
<feature type="transmembrane region" description="Helical" evidence="6">
    <location>
        <begin position="238"/>
        <end position="257"/>
    </location>
</feature>
<dbReference type="PANTHER" id="PTHR32234">
    <property type="entry name" value="THIOL:DISULFIDE INTERCHANGE PROTEIN DSBD"/>
    <property type="match status" value="1"/>
</dbReference>
<sequence length="556" mass="60380">MKKLLFALVIFTCSQGSEVLTFTAVQGGLRTGDTVTALFQAKVEPGWHTYAHSLRQAFLIPTVLTFAESAFVRVLSVDYPKGEEKTFFGFTDLLYDGTVTFGAKVLLLPGHGDTLTAMLRYQACDSMQCLPPAIEEVSLPVPKPAASSTDDWFSGHGMLYVLFFLFIGGIALNLTPCVYPVIPITISFFSTQAEGKKRAISLLAALYVLGIALTYSALGTAAALSGKIMGSALQHPTVIWGVAGIFFLLSFSMFGLYELRAPLFLMRFGIGKQGYAGALIMGLVVGVIAAPCVGPVTAGLLIHVAEKKDPFLGFLYFFTLATGLGAPYFVLALFSGSIKSLPGSGGWMVWVKKFFGFLLLGMALYYLKPVAPAVVVTVCAGILLLAAAVYLGFVEKSAGERFLRFRRFQRLFGAALIMIFVYFYSTILIAPPHVGHVSAHRTYGLPTGERLQELTEQGKPFVIDFRADWCAPCRKFEEQVLTDSTVQAALSPYVFFSVDVTNAADGAANSYIKKYAVVGVPTILFFNSQGLETNRVTEFIPRDRFIELLNSLSGGR</sequence>
<dbReference type="GO" id="GO:0005886">
    <property type="term" value="C:plasma membrane"/>
    <property type="evidence" value="ECO:0007669"/>
    <property type="project" value="UniProtKB-SubCell"/>
</dbReference>
<dbReference type="InterPro" id="IPR036249">
    <property type="entry name" value="Thioredoxin-like_sf"/>
</dbReference>
<evidence type="ECO:0000256" key="5">
    <source>
        <dbReference type="ARBA" id="ARBA00023136"/>
    </source>
</evidence>
<name>A0A1F7F8P9_UNCRA</name>
<feature type="transmembrane region" description="Helical" evidence="6">
    <location>
        <begin position="373"/>
        <end position="391"/>
    </location>
</feature>
<dbReference type="PROSITE" id="PS51352">
    <property type="entry name" value="THIOREDOXIN_2"/>
    <property type="match status" value="1"/>
</dbReference>
<comment type="subcellular location">
    <subcellularLocation>
        <location evidence="1">Cell membrane</location>
        <topology evidence="1">Multi-pass membrane protein</topology>
    </subcellularLocation>
</comment>
<feature type="transmembrane region" description="Helical" evidence="6">
    <location>
        <begin position="411"/>
        <end position="430"/>
    </location>
</feature>
<evidence type="ECO:0000256" key="2">
    <source>
        <dbReference type="ARBA" id="ARBA00022475"/>
    </source>
</evidence>
<reference evidence="8 9" key="1">
    <citation type="journal article" date="2016" name="Nat. Commun.">
        <title>Thousands of microbial genomes shed light on interconnected biogeochemical processes in an aquifer system.</title>
        <authorList>
            <person name="Anantharaman K."/>
            <person name="Brown C.T."/>
            <person name="Hug L.A."/>
            <person name="Sharon I."/>
            <person name="Castelle C.J."/>
            <person name="Probst A.J."/>
            <person name="Thomas B.C."/>
            <person name="Singh A."/>
            <person name="Wilkins M.J."/>
            <person name="Karaoz U."/>
            <person name="Brodie E.L."/>
            <person name="Williams K.H."/>
            <person name="Hubbard S.S."/>
            <person name="Banfield J.F."/>
        </authorList>
    </citation>
    <scope>NUCLEOTIDE SEQUENCE [LARGE SCALE GENOMIC DNA]</scope>
</reference>
<feature type="domain" description="Thioredoxin" evidence="7">
    <location>
        <begin position="428"/>
        <end position="554"/>
    </location>
</feature>
<dbReference type="InterPro" id="IPR036929">
    <property type="entry name" value="DsbDN_sf"/>
</dbReference>
<evidence type="ECO:0000259" key="7">
    <source>
        <dbReference type="PROSITE" id="PS51352"/>
    </source>
</evidence>
<dbReference type="GO" id="GO:0045454">
    <property type="term" value="P:cell redox homeostasis"/>
    <property type="evidence" value="ECO:0007669"/>
    <property type="project" value="TreeGrafter"/>
</dbReference>
<organism evidence="8 9">
    <name type="scientific">Candidatus Raymondbacteria bacterium RIFOXYD12_FULL_49_13</name>
    <dbReference type="NCBI Taxonomy" id="1817890"/>
    <lineage>
        <taxon>Bacteria</taxon>
        <taxon>Raymondiibacteriota</taxon>
    </lineage>
</organism>
<dbReference type="SUPFAM" id="SSF52833">
    <property type="entry name" value="Thioredoxin-like"/>
    <property type="match status" value="1"/>
</dbReference>
<dbReference type="InterPro" id="IPR003834">
    <property type="entry name" value="Cyt_c_assmbl_TM_dom"/>
</dbReference>
<evidence type="ECO:0000256" key="1">
    <source>
        <dbReference type="ARBA" id="ARBA00004651"/>
    </source>
</evidence>